<dbReference type="NCBIfam" id="TIGR01509">
    <property type="entry name" value="HAD-SF-IA-v3"/>
    <property type="match status" value="1"/>
</dbReference>
<dbReference type="SFLD" id="SFLDS00003">
    <property type="entry name" value="Haloacid_Dehalogenase"/>
    <property type="match status" value="1"/>
</dbReference>
<accession>A0A317C2M2</accession>
<dbReference type="InterPro" id="IPR023214">
    <property type="entry name" value="HAD_sf"/>
</dbReference>
<reference evidence="4 5" key="1">
    <citation type="submission" date="2018-05" db="EMBL/GenBank/DDBJ databases">
        <title>Leucothrix arctica sp. nov., isolated from Arctic seawater.</title>
        <authorList>
            <person name="Choi A."/>
            <person name="Baek K."/>
        </authorList>
    </citation>
    <scope>NUCLEOTIDE SEQUENCE [LARGE SCALE GENOMIC DNA]</scope>
    <source>
        <strain evidence="4 5">JCM 18388</strain>
    </source>
</reference>
<dbReference type="Proteomes" id="UP000245539">
    <property type="component" value="Unassembled WGS sequence"/>
</dbReference>
<keyword evidence="5" id="KW-1185">Reference proteome</keyword>
<dbReference type="InterPro" id="IPR006439">
    <property type="entry name" value="HAD-SF_hydro_IA"/>
</dbReference>
<comment type="caution">
    <text evidence="4">The sequence shown here is derived from an EMBL/GenBank/DDBJ whole genome shotgun (WGS) entry which is preliminary data.</text>
</comment>
<evidence type="ECO:0000313" key="4">
    <source>
        <dbReference type="EMBL" id="PWQ92926.1"/>
    </source>
</evidence>
<protein>
    <recommendedName>
        <fullName evidence="6">HAD family hydrolase</fullName>
    </recommendedName>
</protein>
<gene>
    <name evidence="4" type="ORF">DKW60_18630</name>
</gene>
<dbReference type="PRINTS" id="PR00413">
    <property type="entry name" value="HADHALOGNASE"/>
</dbReference>
<evidence type="ECO:0000313" key="5">
    <source>
        <dbReference type="Proteomes" id="UP000245539"/>
    </source>
</evidence>
<comment type="cofactor">
    <cofactor evidence="1">
        <name>Mg(2+)</name>
        <dbReference type="ChEBI" id="CHEBI:18420"/>
    </cofactor>
</comment>
<dbReference type="GO" id="GO:0016787">
    <property type="term" value="F:hydrolase activity"/>
    <property type="evidence" value="ECO:0007669"/>
    <property type="project" value="UniProtKB-KW"/>
</dbReference>
<dbReference type="SFLD" id="SFLDG01129">
    <property type="entry name" value="C1.5:_HAD__Beta-PGM__Phosphata"/>
    <property type="match status" value="1"/>
</dbReference>
<organism evidence="4 5">
    <name type="scientific">Leucothrix pacifica</name>
    <dbReference type="NCBI Taxonomy" id="1247513"/>
    <lineage>
        <taxon>Bacteria</taxon>
        <taxon>Pseudomonadati</taxon>
        <taxon>Pseudomonadota</taxon>
        <taxon>Gammaproteobacteria</taxon>
        <taxon>Thiotrichales</taxon>
        <taxon>Thiotrichaceae</taxon>
        <taxon>Leucothrix</taxon>
    </lineage>
</organism>
<dbReference type="PANTHER" id="PTHR46470:SF4">
    <property type="entry name" value="5-AMINO-6-(5-PHOSPHO-D-RIBITYLAMINO)URACIL PHOSPHATASE YIGB"/>
    <property type="match status" value="1"/>
</dbReference>
<dbReference type="GO" id="GO:0044281">
    <property type="term" value="P:small molecule metabolic process"/>
    <property type="evidence" value="ECO:0007669"/>
    <property type="project" value="UniProtKB-ARBA"/>
</dbReference>
<dbReference type="NCBIfam" id="TIGR01549">
    <property type="entry name" value="HAD-SF-IA-v1"/>
    <property type="match status" value="1"/>
</dbReference>
<keyword evidence="3" id="KW-0460">Magnesium</keyword>
<dbReference type="Pfam" id="PF00702">
    <property type="entry name" value="Hydrolase"/>
    <property type="match status" value="1"/>
</dbReference>
<dbReference type="AlphaFoldDB" id="A0A317C2M2"/>
<keyword evidence="2" id="KW-0378">Hydrolase</keyword>
<evidence type="ECO:0000256" key="1">
    <source>
        <dbReference type="ARBA" id="ARBA00001946"/>
    </source>
</evidence>
<evidence type="ECO:0000256" key="3">
    <source>
        <dbReference type="ARBA" id="ARBA00022842"/>
    </source>
</evidence>
<dbReference type="SUPFAM" id="SSF56784">
    <property type="entry name" value="HAD-like"/>
    <property type="match status" value="1"/>
</dbReference>
<sequence>MAVSAPPALPEFIFFDLDDTLLDDEVSTQSGVNALFAHYSTDEVEDRHQRWDAALQLYYPDFLAGRINVQQLQQSRIRHVLPERMFTDEEALAAFEYFMVHYVEGSTLFSDTRDAISRLKARGIGLGVISNGPNDMQVRKLTAVGLYDELDVVVTAERAGVGKPNVAIFDFALAEANKQAKDCWCIGDNLNNDVLAANEAGLTGVLLDRNGRNIDYAGLKIAALDEIA</sequence>
<dbReference type="Gene3D" id="3.40.50.1000">
    <property type="entry name" value="HAD superfamily/HAD-like"/>
    <property type="match status" value="1"/>
</dbReference>
<name>A0A317C2M2_9GAMM</name>
<evidence type="ECO:0000256" key="2">
    <source>
        <dbReference type="ARBA" id="ARBA00022801"/>
    </source>
</evidence>
<dbReference type="OrthoDB" id="367448at2"/>
<dbReference type="InterPro" id="IPR051400">
    <property type="entry name" value="HAD-like_hydrolase"/>
</dbReference>
<dbReference type="InterPro" id="IPR036412">
    <property type="entry name" value="HAD-like_sf"/>
</dbReference>
<proteinExistence type="predicted"/>
<dbReference type="Gene3D" id="1.20.120.710">
    <property type="entry name" value="Haloacid dehalogenase hydrolase-like domain"/>
    <property type="match status" value="1"/>
</dbReference>
<evidence type="ECO:0008006" key="6">
    <source>
        <dbReference type="Google" id="ProtNLM"/>
    </source>
</evidence>
<dbReference type="EMBL" id="QGKM01000072">
    <property type="protein sequence ID" value="PWQ92926.1"/>
    <property type="molecule type" value="Genomic_DNA"/>
</dbReference>
<dbReference type="PANTHER" id="PTHR46470">
    <property type="entry name" value="N-ACYLNEURAMINATE-9-PHOSPHATASE"/>
    <property type="match status" value="1"/>
</dbReference>